<dbReference type="SMART" id="SM00382">
    <property type="entry name" value="AAA"/>
    <property type="match status" value="1"/>
</dbReference>
<evidence type="ECO:0000313" key="6">
    <source>
        <dbReference type="Proteomes" id="UP000579281"/>
    </source>
</evidence>
<dbReference type="EMBL" id="JACHEN010000002">
    <property type="protein sequence ID" value="MBB6214507.1"/>
    <property type="molecule type" value="Genomic_DNA"/>
</dbReference>
<feature type="domain" description="ABC transporter" evidence="4">
    <location>
        <begin position="3"/>
        <end position="242"/>
    </location>
</feature>
<dbReference type="GO" id="GO:0016887">
    <property type="term" value="F:ATP hydrolysis activity"/>
    <property type="evidence" value="ECO:0007669"/>
    <property type="project" value="InterPro"/>
</dbReference>
<proteinExistence type="predicted"/>
<dbReference type="PANTHER" id="PTHR42734">
    <property type="entry name" value="METAL TRANSPORT SYSTEM ATP-BINDING PROTEIN TM_0124-RELATED"/>
    <property type="match status" value="1"/>
</dbReference>
<evidence type="ECO:0000256" key="3">
    <source>
        <dbReference type="ARBA" id="ARBA00022840"/>
    </source>
</evidence>
<evidence type="ECO:0000313" key="5">
    <source>
        <dbReference type="EMBL" id="MBB6214507.1"/>
    </source>
</evidence>
<dbReference type="PROSITE" id="PS00211">
    <property type="entry name" value="ABC_TRANSPORTER_1"/>
    <property type="match status" value="1"/>
</dbReference>
<dbReference type="GO" id="GO:0005524">
    <property type="term" value="F:ATP binding"/>
    <property type="evidence" value="ECO:0007669"/>
    <property type="project" value="UniProtKB-KW"/>
</dbReference>
<dbReference type="PROSITE" id="PS50893">
    <property type="entry name" value="ABC_TRANSPORTER_2"/>
    <property type="match status" value="1"/>
</dbReference>
<dbReference type="InterPro" id="IPR017871">
    <property type="entry name" value="ABC_transporter-like_CS"/>
</dbReference>
<organism evidence="5 6">
    <name type="scientific">Anaerosolibacter carboniphilus</name>
    <dbReference type="NCBI Taxonomy" id="1417629"/>
    <lineage>
        <taxon>Bacteria</taxon>
        <taxon>Bacillati</taxon>
        <taxon>Bacillota</taxon>
        <taxon>Clostridia</taxon>
        <taxon>Peptostreptococcales</taxon>
        <taxon>Thermotaleaceae</taxon>
        <taxon>Anaerosolibacter</taxon>
    </lineage>
</organism>
<dbReference type="Proteomes" id="UP000579281">
    <property type="component" value="Unassembled WGS sequence"/>
</dbReference>
<accession>A0A841KM39</accession>
<sequence>MVIEAKQVSVIRDSKYILKEVNWSVKAGEHWAILGLNGSGKTTLLNMINGYLFPSTGELQVLGKIFGKYDLRELRKSIGWVSTALQERLYGTESVEDIVLSGKFATIGLYEHPSQEDRDFAKSLLDRLASGHLSNRTYQSLSQGEKQRVLIARALMSSPRLLILDEPCTGLDIFAKEQLLSTIEKLSYEQDAPTLIYVTHRTEEILPTFSHTLLLRRGQVHSSGKTAFVLTKENLCDFFEAPVLCEKLGDRFLLRLDSQPF</sequence>
<dbReference type="InterPro" id="IPR027417">
    <property type="entry name" value="P-loop_NTPase"/>
</dbReference>
<evidence type="ECO:0000256" key="2">
    <source>
        <dbReference type="ARBA" id="ARBA00022741"/>
    </source>
</evidence>
<dbReference type="Pfam" id="PF00005">
    <property type="entry name" value="ABC_tran"/>
    <property type="match status" value="1"/>
</dbReference>
<dbReference type="AlphaFoldDB" id="A0A841KM39"/>
<dbReference type="InterPro" id="IPR050153">
    <property type="entry name" value="Metal_Ion_Import_ABC"/>
</dbReference>
<name>A0A841KM39_9FIRM</name>
<protein>
    <submittedName>
        <fullName evidence="5">Iron complex transport system ATP-binding protein</fullName>
    </submittedName>
</protein>
<keyword evidence="6" id="KW-1185">Reference proteome</keyword>
<evidence type="ECO:0000259" key="4">
    <source>
        <dbReference type="PROSITE" id="PS50893"/>
    </source>
</evidence>
<dbReference type="SUPFAM" id="SSF52540">
    <property type="entry name" value="P-loop containing nucleoside triphosphate hydrolases"/>
    <property type="match status" value="1"/>
</dbReference>
<comment type="caution">
    <text evidence="5">The sequence shown here is derived from an EMBL/GenBank/DDBJ whole genome shotgun (WGS) entry which is preliminary data.</text>
</comment>
<reference evidence="5 6" key="1">
    <citation type="submission" date="2020-08" db="EMBL/GenBank/DDBJ databases">
        <title>Genomic Encyclopedia of Type Strains, Phase IV (KMG-IV): sequencing the most valuable type-strain genomes for metagenomic binning, comparative biology and taxonomic classification.</title>
        <authorList>
            <person name="Goeker M."/>
        </authorList>
    </citation>
    <scope>NUCLEOTIDE SEQUENCE [LARGE SCALE GENOMIC DNA]</scope>
    <source>
        <strain evidence="5 6">DSM 103526</strain>
    </source>
</reference>
<evidence type="ECO:0000256" key="1">
    <source>
        <dbReference type="ARBA" id="ARBA00022448"/>
    </source>
</evidence>
<keyword evidence="2" id="KW-0547">Nucleotide-binding</keyword>
<dbReference type="InterPro" id="IPR003439">
    <property type="entry name" value="ABC_transporter-like_ATP-bd"/>
</dbReference>
<keyword evidence="1" id="KW-0813">Transport</keyword>
<gene>
    <name evidence="5" type="ORF">HNQ80_000587</name>
</gene>
<dbReference type="Gene3D" id="3.40.50.300">
    <property type="entry name" value="P-loop containing nucleotide triphosphate hydrolases"/>
    <property type="match status" value="1"/>
</dbReference>
<dbReference type="InterPro" id="IPR003593">
    <property type="entry name" value="AAA+_ATPase"/>
</dbReference>
<keyword evidence="3 5" id="KW-0067">ATP-binding</keyword>